<reference evidence="1 2" key="1">
    <citation type="submission" date="2024-05" db="EMBL/GenBank/DDBJ databases">
        <title>Genome sequencing and assembly of Indian major carp, Cirrhinus mrigala (Hamilton, 1822).</title>
        <authorList>
            <person name="Mohindra V."/>
            <person name="Chowdhury L.M."/>
            <person name="Lal K."/>
            <person name="Jena J.K."/>
        </authorList>
    </citation>
    <scope>NUCLEOTIDE SEQUENCE [LARGE SCALE GENOMIC DNA]</scope>
    <source>
        <strain evidence="1">CM1030</strain>
        <tissue evidence="1">Blood</tissue>
    </source>
</reference>
<accession>A0ABD0Q9F7</accession>
<dbReference type="Proteomes" id="UP001529510">
    <property type="component" value="Unassembled WGS sequence"/>
</dbReference>
<proteinExistence type="predicted"/>
<gene>
    <name evidence="1" type="ORF">M9458_022174</name>
</gene>
<protein>
    <submittedName>
        <fullName evidence="1">Uncharacterized protein</fullName>
    </submittedName>
</protein>
<name>A0ABD0Q9F7_CIRMR</name>
<sequence length="56" mass="6243">MTKRSSVRFAQGFSPLTVICPSTKRNMERSSMRVKSAIRCSTAKMSCRTTRGGMLL</sequence>
<dbReference type="EMBL" id="JAMKFB020000010">
    <property type="protein sequence ID" value="KAL0182799.1"/>
    <property type="molecule type" value="Genomic_DNA"/>
</dbReference>
<dbReference type="AlphaFoldDB" id="A0ABD0Q9F7"/>
<evidence type="ECO:0000313" key="2">
    <source>
        <dbReference type="Proteomes" id="UP001529510"/>
    </source>
</evidence>
<feature type="non-terminal residue" evidence="1">
    <location>
        <position position="56"/>
    </location>
</feature>
<keyword evidence="2" id="KW-1185">Reference proteome</keyword>
<organism evidence="1 2">
    <name type="scientific">Cirrhinus mrigala</name>
    <name type="common">Mrigala</name>
    <dbReference type="NCBI Taxonomy" id="683832"/>
    <lineage>
        <taxon>Eukaryota</taxon>
        <taxon>Metazoa</taxon>
        <taxon>Chordata</taxon>
        <taxon>Craniata</taxon>
        <taxon>Vertebrata</taxon>
        <taxon>Euteleostomi</taxon>
        <taxon>Actinopterygii</taxon>
        <taxon>Neopterygii</taxon>
        <taxon>Teleostei</taxon>
        <taxon>Ostariophysi</taxon>
        <taxon>Cypriniformes</taxon>
        <taxon>Cyprinidae</taxon>
        <taxon>Labeoninae</taxon>
        <taxon>Labeonini</taxon>
        <taxon>Cirrhinus</taxon>
    </lineage>
</organism>
<evidence type="ECO:0000313" key="1">
    <source>
        <dbReference type="EMBL" id="KAL0182799.1"/>
    </source>
</evidence>
<comment type="caution">
    <text evidence="1">The sequence shown here is derived from an EMBL/GenBank/DDBJ whole genome shotgun (WGS) entry which is preliminary data.</text>
</comment>